<keyword evidence="1 5" id="KW-0349">Heme</keyword>
<dbReference type="InterPro" id="IPR001128">
    <property type="entry name" value="Cyt_P450"/>
</dbReference>
<evidence type="ECO:0000256" key="5">
    <source>
        <dbReference type="PIRSR" id="PIRSR602403-1"/>
    </source>
</evidence>
<dbReference type="Proteomes" id="UP000015453">
    <property type="component" value="Unassembled WGS sequence"/>
</dbReference>
<sequence length="472" mass="53197">MTSSPLSRPTSPIPAAIPGDFGWPVIGPLSDRLQYFWFQGPAKFFKQRTERYKSTVFRTNVPPTFPFFVGVDPRVVAVLDVKSFGHLFRMDLVEKKNVLVGDFMPSLKFTGGTRACAYMDTTEEKHLQVKDFAIDILNRSSKIWLPTLQSSLSAMWESLESKLSGGSGGAGYLVPIQKFLFTFLSRTILGADPSSVPEIADSGYVMLDKWVALQVLPVTPINFLQPLDEIFLHSFAYPFWLVKSDFEKLQKWIKKDAKETLTRAQTLFRLTEEEAVNNLLFILGFNAYGGFLIFLPSLLSNLAEQKKFHGELRREVREKTQHQDRGLSFDSLREMDLVNSFVYETLRLSPPVQLQYARARKDFDLASHDAVFGIRKGELLCGYQPQVMRDPLIFENPEDFVIDRFTKEKGGDELLKYLFWSNGPQIGSDGGGPSAANKQCPGRDIVPVTAAAFVADLFLRYDEVGISSGSFT</sequence>
<dbReference type="GO" id="GO:0016829">
    <property type="term" value="F:lyase activity"/>
    <property type="evidence" value="ECO:0007669"/>
    <property type="project" value="UniProtKB-KW"/>
</dbReference>
<dbReference type="InterPro" id="IPR036396">
    <property type="entry name" value="Cyt_P450_sf"/>
</dbReference>
<protein>
    <submittedName>
        <fullName evidence="6">Fatty acid hydroperoxide lyase</fullName>
    </submittedName>
</protein>
<feature type="non-terminal residue" evidence="6">
    <location>
        <position position="472"/>
    </location>
</feature>
<dbReference type="CDD" id="cd11071">
    <property type="entry name" value="CYP74"/>
    <property type="match status" value="1"/>
</dbReference>
<keyword evidence="4 6" id="KW-0456">Lyase</keyword>
<dbReference type="GO" id="GO:0020037">
    <property type="term" value="F:heme binding"/>
    <property type="evidence" value="ECO:0007669"/>
    <property type="project" value="InterPro"/>
</dbReference>
<comment type="caution">
    <text evidence="6">The sequence shown here is derived from an EMBL/GenBank/DDBJ whole genome shotgun (WGS) entry which is preliminary data.</text>
</comment>
<dbReference type="GO" id="GO:0005506">
    <property type="term" value="F:iron ion binding"/>
    <property type="evidence" value="ECO:0007669"/>
    <property type="project" value="InterPro"/>
</dbReference>
<feature type="binding site" description="axial binding residue" evidence="5">
    <location>
        <position position="440"/>
    </location>
    <ligand>
        <name>heme</name>
        <dbReference type="ChEBI" id="CHEBI:30413"/>
    </ligand>
    <ligandPart>
        <name>Fe</name>
        <dbReference type="ChEBI" id="CHEBI:18248"/>
    </ligandPart>
</feature>
<dbReference type="Pfam" id="PF00067">
    <property type="entry name" value="p450"/>
    <property type="match status" value="1"/>
</dbReference>
<dbReference type="GO" id="GO:0006631">
    <property type="term" value="P:fatty acid metabolic process"/>
    <property type="evidence" value="ECO:0007669"/>
    <property type="project" value="UniProtKB-ARBA"/>
</dbReference>
<proteinExistence type="predicted"/>
<keyword evidence="7" id="KW-1185">Reference proteome</keyword>
<reference evidence="6 7" key="1">
    <citation type="journal article" date="2013" name="BMC Genomics">
        <title>The miniature genome of a carnivorous plant Genlisea aurea contains a low number of genes and short non-coding sequences.</title>
        <authorList>
            <person name="Leushkin E.V."/>
            <person name="Sutormin R.A."/>
            <person name="Nabieva E.R."/>
            <person name="Penin A.A."/>
            <person name="Kondrashov A.S."/>
            <person name="Logacheva M.D."/>
        </authorList>
    </citation>
    <scope>NUCLEOTIDE SEQUENCE [LARGE SCALE GENOMIC DNA]</scope>
</reference>
<evidence type="ECO:0000313" key="7">
    <source>
        <dbReference type="Proteomes" id="UP000015453"/>
    </source>
</evidence>
<dbReference type="AlphaFoldDB" id="S8BVM5"/>
<organism evidence="6 7">
    <name type="scientific">Genlisea aurea</name>
    <dbReference type="NCBI Taxonomy" id="192259"/>
    <lineage>
        <taxon>Eukaryota</taxon>
        <taxon>Viridiplantae</taxon>
        <taxon>Streptophyta</taxon>
        <taxon>Embryophyta</taxon>
        <taxon>Tracheophyta</taxon>
        <taxon>Spermatophyta</taxon>
        <taxon>Magnoliopsida</taxon>
        <taxon>eudicotyledons</taxon>
        <taxon>Gunneridae</taxon>
        <taxon>Pentapetalae</taxon>
        <taxon>asterids</taxon>
        <taxon>lamiids</taxon>
        <taxon>Lamiales</taxon>
        <taxon>Lentibulariaceae</taxon>
        <taxon>Genlisea</taxon>
    </lineage>
</organism>
<dbReference type="PANTHER" id="PTHR24286:SF49">
    <property type="entry name" value="INACTIVE LINOLENATE HYDROPEROXIDE LYASE-RELATED"/>
    <property type="match status" value="1"/>
</dbReference>
<dbReference type="GO" id="GO:0016125">
    <property type="term" value="P:sterol metabolic process"/>
    <property type="evidence" value="ECO:0007669"/>
    <property type="project" value="TreeGrafter"/>
</dbReference>
<dbReference type="FunFam" id="1.10.630.10:FF:000024">
    <property type="entry name" value="Allene oxide synthase, chloroplastic"/>
    <property type="match status" value="1"/>
</dbReference>
<evidence type="ECO:0000256" key="2">
    <source>
        <dbReference type="ARBA" id="ARBA00022723"/>
    </source>
</evidence>
<dbReference type="SUPFAM" id="SSF48264">
    <property type="entry name" value="Cytochrome P450"/>
    <property type="match status" value="1"/>
</dbReference>
<dbReference type="GO" id="GO:0004497">
    <property type="term" value="F:monooxygenase activity"/>
    <property type="evidence" value="ECO:0007669"/>
    <property type="project" value="InterPro"/>
</dbReference>
<gene>
    <name evidence="6" type="ORF">M569_16426</name>
</gene>
<evidence type="ECO:0000256" key="4">
    <source>
        <dbReference type="ARBA" id="ARBA00023239"/>
    </source>
</evidence>
<dbReference type="PANTHER" id="PTHR24286">
    <property type="entry name" value="CYTOCHROME P450 26"/>
    <property type="match status" value="1"/>
</dbReference>
<comment type="cofactor">
    <cofactor evidence="5">
        <name>heme</name>
        <dbReference type="ChEBI" id="CHEBI:30413"/>
    </cofactor>
</comment>
<evidence type="ECO:0000256" key="1">
    <source>
        <dbReference type="ARBA" id="ARBA00022617"/>
    </source>
</evidence>
<keyword evidence="3 5" id="KW-0408">Iron</keyword>
<evidence type="ECO:0000313" key="6">
    <source>
        <dbReference type="EMBL" id="EPS58389.1"/>
    </source>
</evidence>
<dbReference type="Gene3D" id="1.10.630.10">
    <property type="entry name" value="Cytochrome P450"/>
    <property type="match status" value="1"/>
</dbReference>
<keyword evidence="2 5" id="KW-0479">Metal-binding</keyword>
<dbReference type="InterPro" id="IPR002403">
    <property type="entry name" value="Cyt_P450_E_grp-IV"/>
</dbReference>
<accession>S8BVM5</accession>
<dbReference type="OrthoDB" id="2789670at2759"/>
<evidence type="ECO:0000256" key="3">
    <source>
        <dbReference type="ARBA" id="ARBA00023004"/>
    </source>
</evidence>
<name>S8BVM5_9LAMI</name>
<dbReference type="GO" id="GO:0016705">
    <property type="term" value="F:oxidoreductase activity, acting on paired donors, with incorporation or reduction of molecular oxygen"/>
    <property type="evidence" value="ECO:0007669"/>
    <property type="project" value="InterPro"/>
</dbReference>
<dbReference type="EMBL" id="AUSU01009266">
    <property type="protein sequence ID" value="EPS58389.1"/>
    <property type="molecule type" value="Genomic_DNA"/>
</dbReference>
<dbReference type="PRINTS" id="PR00465">
    <property type="entry name" value="EP450IV"/>
</dbReference>